<dbReference type="InterPro" id="IPR008514">
    <property type="entry name" value="T6SS_Hcp"/>
</dbReference>
<dbReference type="Gene3D" id="2.30.110.20">
    <property type="entry name" value="Hcp1-like"/>
    <property type="match status" value="1"/>
</dbReference>
<reference evidence="2 3" key="1">
    <citation type="submission" date="2019-04" db="EMBL/GenBank/DDBJ databases">
        <authorList>
            <person name="Li M."/>
            <person name="Gao C."/>
        </authorList>
    </citation>
    <scope>NUCLEOTIDE SEQUENCE [LARGE SCALE GENOMIC DNA]</scope>
    <source>
        <strain evidence="2 3">BGMRC 2031</strain>
    </source>
</reference>
<accession>A0ABY2SHD4</accession>
<dbReference type="SUPFAM" id="SSF141452">
    <property type="entry name" value="Hcp1-like"/>
    <property type="match status" value="1"/>
</dbReference>
<dbReference type="EMBL" id="SZPQ01000030">
    <property type="protein sequence ID" value="TKI04334.1"/>
    <property type="molecule type" value="Genomic_DNA"/>
</dbReference>
<dbReference type="Pfam" id="PF05638">
    <property type="entry name" value="T6SS_HCP"/>
    <property type="match status" value="1"/>
</dbReference>
<protein>
    <submittedName>
        <fullName evidence="2">Type VI secretion system tube protein Hcp</fullName>
    </submittedName>
</protein>
<proteinExistence type="predicted"/>
<keyword evidence="3" id="KW-1185">Reference proteome</keyword>
<dbReference type="InterPro" id="IPR036624">
    <property type="entry name" value="Hcp1-lik_sf"/>
</dbReference>
<comment type="caution">
    <text evidence="2">The sequence shown here is derived from an EMBL/GenBank/DDBJ whole genome shotgun (WGS) entry which is preliminary data.</text>
</comment>
<organism evidence="2 3">
    <name type="scientific">Martelella alba</name>
    <dbReference type="NCBI Taxonomy" id="2590451"/>
    <lineage>
        <taxon>Bacteria</taxon>
        <taxon>Pseudomonadati</taxon>
        <taxon>Pseudomonadota</taxon>
        <taxon>Alphaproteobacteria</taxon>
        <taxon>Hyphomicrobiales</taxon>
        <taxon>Aurantimonadaceae</taxon>
        <taxon>Martelella</taxon>
    </lineage>
</organism>
<evidence type="ECO:0000313" key="3">
    <source>
        <dbReference type="Proteomes" id="UP000305202"/>
    </source>
</evidence>
<sequence>MHNSIYLQVEGVTGEAKDARHQGWIDIQTFQWQLRQPTETGVGGGGGSGRLVVRDLDVFARMDKAMPTLMTLGAEGKRLNTVSLVVCKAGSEQDEYLKIILKNVILSSIEMTKHIGGDGVEGGAVAAGDIGVRYRFSPSLVEVNYHEQDENGSPGPQVTFNWDVKGNTH</sequence>
<gene>
    <name evidence="2" type="ORF">FCN80_18525</name>
</gene>
<evidence type="ECO:0000256" key="1">
    <source>
        <dbReference type="SAM" id="MobiDB-lite"/>
    </source>
</evidence>
<name>A0ABY2SHD4_9HYPH</name>
<dbReference type="PANTHER" id="PTHR36152:SF5">
    <property type="entry name" value="PROTEIN HCP1"/>
    <property type="match status" value="1"/>
</dbReference>
<feature type="region of interest" description="Disordered" evidence="1">
    <location>
        <begin position="146"/>
        <end position="169"/>
    </location>
</feature>
<dbReference type="PANTHER" id="PTHR36152">
    <property type="entry name" value="CYTOPLASMIC PROTEIN-RELATED"/>
    <property type="match status" value="1"/>
</dbReference>
<dbReference type="RefSeq" id="WP_136991649.1">
    <property type="nucleotide sequence ID" value="NZ_SZPQ01000030.1"/>
</dbReference>
<evidence type="ECO:0000313" key="2">
    <source>
        <dbReference type="EMBL" id="TKI04334.1"/>
    </source>
</evidence>
<dbReference type="Proteomes" id="UP000305202">
    <property type="component" value="Unassembled WGS sequence"/>
</dbReference>
<dbReference type="InterPro" id="IPR053165">
    <property type="entry name" value="HSI-I_assembly_Hcp1"/>
</dbReference>